<dbReference type="Proteomes" id="UP000630923">
    <property type="component" value="Unassembled WGS sequence"/>
</dbReference>
<evidence type="ECO:0000259" key="11">
    <source>
        <dbReference type="PROSITE" id="PS50109"/>
    </source>
</evidence>
<keyword evidence="8 10" id="KW-1133">Transmembrane helix</keyword>
<organism evidence="12 13">
    <name type="scientific">Kordiimonas sediminis</name>
    <dbReference type="NCBI Taxonomy" id="1735581"/>
    <lineage>
        <taxon>Bacteria</taxon>
        <taxon>Pseudomonadati</taxon>
        <taxon>Pseudomonadota</taxon>
        <taxon>Alphaproteobacteria</taxon>
        <taxon>Kordiimonadales</taxon>
        <taxon>Kordiimonadaceae</taxon>
        <taxon>Kordiimonas</taxon>
    </lineage>
</organism>
<dbReference type="EC" id="2.7.13.3" evidence="3"/>
<keyword evidence="4" id="KW-0597">Phosphoprotein</keyword>
<dbReference type="SMART" id="SM00387">
    <property type="entry name" value="HATPase_c"/>
    <property type="match status" value="1"/>
</dbReference>
<evidence type="ECO:0000256" key="7">
    <source>
        <dbReference type="ARBA" id="ARBA00022777"/>
    </source>
</evidence>
<feature type="transmembrane region" description="Helical" evidence="10">
    <location>
        <begin position="156"/>
        <end position="175"/>
    </location>
</feature>
<proteinExistence type="predicted"/>
<gene>
    <name evidence="12" type="ORF">GCM10017044_04710</name>
</gene>
<dbReference type="Pfam" id="PF02518">
    <property type="entry name" value="HATPase_c"/>
    <property type="match status" value="1"/>
</dbReference>
<evidence type="ECO:0000256" key="6">
    <source>
        <dbReference type="ARBA" id="ARBA00022692"/>
    </source>
</evidence>
<feature type="transmembrane region" description="Helical" evidence="10">
    <location>
        <begin position="12"/>
        <end position="31"/>
    </location>
</feature>
<evidence type="ECO:0000256" key="3">
    <source>
        <dbReference type="ARBA" id="ARBA00012438"/>
    </source>
</evidence>
<dbReference type="InterPro" id="IPR004358">
    <property type="entry name" value="Sig_transdc_His_kin-like_C"/>
</dbReference>
<keyword evidence="5" id="KW-0808">Transferase</keyword>
<dbReference type="EMBL" id="BNCI01000001">
    <property type="protein sequence ID" value="GHF13691.1"/>
    <property type="molecule type" value="Genomic_DNA"/>
</dbReference>
<dbReference type="InterPro" id="IPR003594">
    <property type="entry name" value="HATPase_dom"/>
</dbReference>
<reference evidence="12" key="2">
    <citation type="submission" date="2020-09" db="EMBL/GenBank/DDBJ databases">
        <authorList>
            <person name="Sun Q."/>
            <person name="Kim S."/>
        </authorList>
    </citation>
    <scope>NUCLEOTIDE SEQUENCE</scope>
    <source>
        <strain evidence="12">KCTC 42590</strain>
    </source>
</reference>
<evidence type="ECO:0000256" key="9">
    <source>
        <dbReference type="ARBA" id="ARBA00023136"/>
    </source>
</evidence>
<evidence type="ECO:0000256" key="4">
    <source>
        <dbReference type="ARBA" id="ARBA00022553"/>
    </source>
</evidence>
<accession>A0A919AKF9</accession>
<dbReference type="AlphaFoldDB" id="A0A919AKF9"/>
<sequence length="443" mass="48938">MRSLKNRLTTNILIVSVLFYLFIIGLNVYFFNSFGSEFVRTRLEHDTNTLLKALSVETATGLYTVQTNEIDPVFLQNHSGHYYEITIHDQTIRSKSMGDFDIEVLPVSDGEITLSLVDGPAGQSLLLLNGRYEFDEETLQIAVSEDYSPIFENLKWLGLLISLLSVAAIILLSLMQRFAVAHGLSPLTKTKDDLAKLNKGDLQLMAEDVPVEIMPLVTEINQLLKLADNRILRSSNAIGNLAHSLKTPLSLLEHVLTSGALDIEEEKKKEMRDAIAAIQYQVESQLRKARIIGPLTRGQKVNIAKTLTPLIEMLRKVYARRDLVFTLEMDEGAEFSGDSHDMVELMGNLLDNACKWAKAEVAIIVGLSGDGTVIEVHDDGPGANPQVFSSMERRGARLDESADGHGIGLSIVKEITTLYNASVAFTKSERLGGLQVTITLPQS</sequence>
<keyword evidence="13" id="KW-1185">Reference proteome</keyword>
<dbReference type="InterPro" id="IPR036890">
    <property type="entry name" value="HATPase_C_sf"/>
</dbReference>
<evidence type="ECO:0000256" key="5">
    <source>
        <dbReference type="ARBA" id="ARBA00022679"/>
    </source>
</evidence>
<evidence type="ECO:0000256" key="8">
    <source>
        <dbReference type="ARBA" id="ARBA00022989"/>
    </source>
</evidence>
<evidence type="ECO:0000256" key="1">
    <source>
        <dbReference type="ARBA" id="ARBA00000085"/>
    </source>
</evidence>
<dbReference type="PANTHER" id="PTHR45436">
    <property type="entry name" value="SENSOR HISTIDINE KINASE YKOH"/>
    <property type="match status" value="1"/>
</dbReference>
<keyword evidence="6 10" id="KW-0812">Transmembrane</keyword>
<protein>
    <recommendedName>
        <fullName evidence="3">histidine kinase</fullName>
        <ecNumber evidence="3">2.7.13.3</ecNumber>
    </recommendedName>
</protein>
<dbReference type="InterPro" id="IPR005467">
    <property type="entry name" value="His_kinase_dom"/>
</dbReference>
<dbReference type="GO" id="GO:0005886">
    <property type="term" value="C:plasma membrane"/>
    <property type="evidence" value="ECO:0007669"/>
    <property type="project" value="TreeGrafter"/>
</dbReference>
<dbReference type="InterPro" id="IPR050428">
    <property type="entry name" value="TCS_sensor_his_kinase"/>
</dbReference>
<comment type="subcellular location">
    <subcellularLocation>
        <location evidence="2">Membrane</location>
    </subcellularLocation>
</comment>
<keyword evidence="7" id="KW-0418">Kinase</keyword>
<name>A0A919AKF9_9PROT</name>
<dbReference type="PRINTS" id="PR00344">
    <property type="entry name" value="BCTRLSENSOR"/>
</dbReference>
<dbReference type="GO" id="GO:0000160">
    <property type="term" value="P:phosphorelay signal transduction system"/>
    <property type="evidence" value="ECO:0007669"/>
    <property type="project" value="TreeGrafter"/>
</dbReference>
<reference evidence="12" key="1">
    <citation type="journal article" date="2014" name="Int. J. Syst. Evol. Microbiol.">
        <title>Complete genome sequence of Corynebacterium casei LMG S-19264T (=DSM 44701T), isolated from a smear-ripened cheese.</title>
        <authorList>
            <consortium name="US DOE Joint Genome Institute (JGI-PGF)"/>
            <person name="Walter F."/>
            <person name="Albersmeier A."/>
            <person name="Kalinowski J."/>
            <person name="Ruckert C."/>
        </authorList>
    </citation>
    <scope>NUCLEOTIDE SEQUENCE</scope>
    <source>
        <strain evidence="12">KCTC 42590</strain>
    </source>
</reference>
<evidence type="ECO:0000256" key="2">
    <source>
        <dbReference type="ARBA" id="ARBA00004370"/>
    </source>
</evidence>
<dbReference type="Gene3D" id="3.30.565.10">
    <property type="entry name" value="Histidine kinase-like ATPase, C-terminal domain"/>
    <property type="match status" value="1"/>
</dbReference>
<dbReference type="RefSeq" id="WP_191249946.1">
    <property type="nucleotide sequence ID" value="NZ_BNCI01000001.1"/>
</dbReference>
<dbReference type="GO" id="GO:0004673">
    <property type="term" value="F:protein histidine kinase activity"/>
    <property type="evidence" value="ECO:0007669"/>
    <property type="project" value="UniProtKB-EC"/>
</dbReference>
<evidence type="ECO:0000256" key="10">
    <source>
        <dbReference type="SAM" id="Phobius"/>
    </source>
</evidence>
<dbReference type="PANTHER" id="PTHR45436:SF5">
    <property type="entry name" value="SENSOR HISTIDINE KINASE TRCS"/>
    <property type="match status" value="1"/>
</dbReference>
<evidence type="ECO:0000313" key="12">
    <source>
        <dbReference type="EMBL" id="GHF13691.1"/>
    </source>
</evidence>
<dbReference type="PROSITE" id="PS50109">
    <property type="entry name" value="HIS_KIN"/>
    <property type="match status" value="1"/>
</dbReference>
<comment type="caution">
    <text evidence="12">The sequence shown here is derived from an EMBL/GenBank/DDBJ whole genome shotgun (WGS) entry which is preliminary data.</text>
</comment>
<feature type="domain" description="Histidine kinase" evidence="11">
    <location>
        <begin position="240"/>
        <end position="443"/>
    </location>
</feature>
<keyword evidence="9 10" id="KW-0472">Membrane</keyword>
<comment type="catalytic activity">
    <reaction evidence="1">
        <text>ATP + protein L-histidine = ADP + protein N-phospho-L-histidine.</text>
        <dbReference type="EC" id="2.7.13.3"/>
    </reaction>
</comment>
<dbReference type="SUPFAM" id="SSF55874">
    <property type="entry name" value="ATPase domain of HSP90 chaperone/DNA topoisomerase II/histidine kinase"/>
    <property type="match status" value="1"/>
</dbReference>
<evidence type="ECO:0000313" key="13">
    <source>
        <dbReference type="Proteomes" id="UP000630923"/>
    </source>
</evidence>